<dbReference type="InterPro" id="IPR003439">
    <property type="entry name" value="ABC_transporter-like_ATP-bd"/>
</dbReference>
<dbReference type="GO" id="GO:0016020">
    <property type="term" value="C:membrane"/>
    <property type="evidence" value="ECO:0007669"/>
    <property type="project" value="UniProtKB-SubCell"/>
</dbReference>
<feature type="domain" description="ABC transporter" evidence="11">
    <location>
        <begin position="3"/>
        <end position="226"/>
    </location>
</feature>
<dbReference type="Pfam" id="PF00005">
    <property type="entry name" value="ABC_tran"/>
    <property type="match status" value="1"/>
</dbReference>
<dbReference type="SUPFAM" id="SSF52540">
    <property type="entry name" value="P-loop containing nucleoside triphosphate hydrolases"/>
    <property type="match status" value="1"/>
</dbReference>
<dbReference type="GO" id="GO:0016887">
    <property type="term" value="F:ATP hydrolysis activity"/>
    <property type="evidence" value="ECO:0007669"/>
    <property type="project" value="InterPro"/>
</dbReference>
<dbReference type="Gene3D" id="3.40.50.300">
    <property type="entry name" value="P-loop containing nucleotide triphosphate hydrolases"/>
    <property type="match status" value="1"/>
</dbReference>
<keyword evidence="4" id="KW-0677">Repeat</keyword>
<gene>
    <name evidence="12" type="ORF">AaE_001081</name>
</gene>
<protein>
    <recommendedName>
        <fullName evidence="11">ABC transporter domain-containing protein</fullName>
    </recommendedName>
</protein>
<evidence type="ECO:0000313" key="13">
    <source>
        <dbReference type="Proteomes" id="UP000469452"/>
    </source>
</evidence>
<evidence type="ECO:0000256" key="7">
    <source>
        <dbReference type="ARBA" id="ARBA00022967"/>
    </source>
</evidence>
<keyword evidence="10" id="KW-0325">Glycoprotein</keyword>
<dbReference type="PANTHER" id="PTHR24221:SF620">
    <property type="entry name" value="ABC TRANSMEMBRANE TYPE-1 DOMAIN-CONTAINING PROTEIN"/>
    <property type="match status" value="1"/>
</dbReference>
<evidence type="ECO:0000256" key="4">
    <source>
        <dbReference type="ARBA" id="ARBA00022737"/>
    </source>
</evidence>
<dbReference type="InterPro" id="IPR027417">
    <property type="entry name" value="P-loop_NTPase"/>
</dbReference>
<dbReference type="AlphaFoldDB" id="A0A6A5AY51"/>
<name>A0A6A5AY51_APHAT</name>
<dbReference type="InterPro" id="IPR039421">
    <property type="entry name" value="Type_1_exporter"/>
</dbReference>
<proteinExistence type="predicted"/>
<evidence type="ECO:0000256" key="9">
    <source>
        <dbReference type="ARBA" id="ARBA00023136"/>
    </source>
</evidence>
<keyword evidence="3" id="KW-0812">Transmembrane</keyword>
<feature type="non-terminal residue" evidence="12">
    <location>
        <position position="1"/>
    </location>
</feature>
<evidence type="ECO:0000256" key="3">
    <source>
        <dbReference type="ARBA" id="ARBA00022692"/>
    </source>
</evidence>
<keyword evidence="5" id="KW-0547">Nucleotide-binding</keyword>
<reference evidence="12 13" key="1">
    <citation type="submission" date="2019-06" db="EMBL/GenBank/DDBJ databases">
        <title>Genomics analysis of Aphanomyces spp. identifies a new class of oomycete effector associated with host adaptation.</title>
        <authorList>
            <person name="Gaulin E."/>
        </authorList>
    </citation>
    <scope>NUCLEOTIDE SEQUENCE [LARGE SCALE GENOMIC DNA]</scope>
    <source>
        <strain evidence="12 13">E</strain>
    </source>
</reference>
<dbReference type="GO" id="GO:0005524">
    <property type="term" value="F:ATP binding"/>
    <property type="evidence" value="ECO:0007669"/>
    <property type="project" value="UniProtKB-KW"/>
</dbReference>
<sequence>EFVQLKFAYPSRPHAFIYNGYSLKVPSGATVALVGASGCGKSTAIALLERFYDPLEGQVLLDGVDIRTLNLQWLRQHISLVGQEPVLFAGTIADNIASGKAGSTLADVQDAAKKANAHDFIMQFPDNYNTQKQRIAIARAILRDPAVLLLDEATSALDNESERIVQASLDALLQLKRRTTIIVAHRLSTIRNADIIAVTADGKIVEQGTHDELMAIPKGKYVNLVQRQVGIN</sequence>
<evidence type="ECO:0000256" key="10">
    <source>
        <dbReference type="ARBA" id="ARBA00023180"/>
    </source>
</evidence>
<dbReference type="GO" id="GO:0042626">
    <property type="term" value="F:ATPase-coupled transmembrane transporter activity"/>
    <property type="evidence" value="ECO:0007669"/>
    <property type="project" value="TreeGrafter"/>
</dbReference>
<keyword evidence="9" id="KW-0472">Membrane</keyword>
<evidence type="ECO:0000313" key="12">
    <source>
        <dbReference type="EMBL" id="KAF0775220.1"/>
    </source>
</evidence>
<keyword evidence="7" id="KW-1278">Translocase</keyword>
<dbReference type="SMART" id="SM00382">
    <property type="entry name" value="AAA"/>
    <property type="match status" value="1"/>
</dbReference>
<organism evidence="12 13">
    <name type="scientific">Aphanomyces astaci</name>
    <name type="common">Crayfish plague agent</name>
    <dbReference type="NCBI Taxonomy" id="112090"/>
    <lineage>
        <taxon>Eukaryota</taxon>
        <taxon>Sar</taxon>
        <taxon>Stramenopiles</taxon>
        <taxon>Oomycota</taxon>
        <taxon>Saprolegniomycetes</taxon>
        <taxon>Saprolegniales</taxon>
        <taxon>Verrucalvaceae</taxon>
        <taxon>Aphanomyces</taxon>
    </lineage>
</organism>
<dbReference type="EMBL" id="VJMI01002008">
    <property type="protein sequence ID" value="KAF0775220.1"/>
    <property type="molecule type" value="Genomic_DNA"/>
</dbReference>
<evidence type="ECO:0000256" key="8">
    <source>
        <dbReference type="ARBA" id="ARBA00022989"/>
    </source>
</evidence>
<comment type="caution">
    <text evidence="12">The sequence shown here is derived from an EMBL/GenBank/DDBJ whole genome shotgun (WGS) entry which is preliminary data.</text>
</comment>
<comment type="subcellular location">
    <subcellularLocation>
        <location evidence="1">Membrane</location>
        <topology evidence="1">Multi-pass membrane protein</topology>
    </subcellularLocation>
</comment>
<evidence type="ECO:0000256" key="1">
    <source>
        <dbReference type="ARBA" id="ARBA00004141"/>
    </source>
</evidence>
<dbReference type="PANTHER" id="PTHR24221">
    <property type="entry name" value="ATP-BINDING CASSETTE SUB-FAMILY B"/>
    <property type="match status" value="1"/>
</dbReference>
<dbReference type="PROSITE" id="PS50893">
    <property type="entry name" value="ABC_TRANSPORTER_2"/>
    <property type="match status" value="1"/>
</dbReference>
<dbReference type="CDD" id="cd03249">
    <property type="entry name" value="ABC_MTABC3_MDL1_MDL2"/>
    <property type="match status" value="1"/>
</dbReference>
<evidence type="ECO:0000256" key="5">
    <source>
        <dbReference type="ARBA" id="ARBA00022741"/>
    </source>
</evidence>
<accession>A0A6A5AY51</accession>
<keyword evidence="6" id="KW-0067">ATP-binding</keyword>
<evidence type="ECO:0000259" key="11">
    <source>
        <dbReference type="PROSITE" id="PS50893"/>
    </source>
</evidence>
<dbReference type="FunFam" id="3.40.50.300:FF:000479">
    <property type="entry name" value="Multidrug resistance protein 1A"/>
    <property type="match status" value="1"/>
</dbReference>
<dbReference type="Proteomes" id="UP000469452">
    <property type="component" value="Unassembled WGS sequence"/>
</dbReference>
<keyword evidence="2" id="KW-0813">Transport</keyword>
<keyword evidence="8" id="KW-1133">Transmembrane helix</keyword>
<evidence type="ECO:0000256" key="2">
    <source>
        <dbReference type="ARBA" id="ARBA00022448"/>
    </source>
</evidence>
<dbReference type="InterPro" id="IPR003593">
    <property type="entry name" value="AAA+_ATPase"/>
</dbReference>
<evidence type="ECO:0000256" key="6">
    <source>
        <dbReference type="ARBA" id="ARBA00022840"/>
    </source>
</evidence>